<feature type="region of interest" description="Disordered" evidence="1">
    <location>
        <begin position="93"/>
        <end position="120"/>
    </location>
</feature>
<dbReference type="Proteomes" id="UP000739180">
    <property type="component" value="Unassembled WGS sequence"/>
</dbReference>
<organism evidence="3 4">
    <name type="scientific">Alloalcanivorax gelatiniphagus</name>
    <dbReference type="NCBI Taxonomy" id="1194167"/>
    <lineage>
        <taxon>Bacteria</taxon>
        <taxon>Pseudomonadati</taxon>
        <taxon>Pseudomonadota</taxon>
        <taxon>Gammaproteobacteria</taxon>
        <taxon>Oceanospirillales</taxon>
        <taxon>Alcanivoracaceae</taxon>
        <taxon>Alloalcanivorax</taxon>
    </lineage>
</organism>
<evidence type="ECO:0000256" key="2">
    <source>
        <dbReference type="SAM" id="Phobius"/>
    </source>
</evidence>
<reference evidence="3 4" key="1">
    <citation type="submission" date="2019-05" db="EMBL/GenBank/DDBJ databases">
        <title>Genome of Alcanivorax gelatiniphagus, an oil degrading marine bacteria.</title>
        <authorList>
            <person name="Kwon K.K."/>
        </authorList>
    </citation>
    <scope>NUCLEOTIDE SEQUENCE [LARGE SCALE GENOMIC DNA]</scope>
    <source>
        <strain evidence="3 4">MEBiC 08158</strain>
    </source>
</reference>
<evidence type="ECO:0000313" key="4">
    <source>
        <dbReference type="Proteomes" id="UP000739180"/>
    </source>
</evidence>
<evidence type="ECO:0000313" key="3">
    <source>
        <dbReference type="EMBL" id="TMW10364.1"/>
    </source>
</evidence>
<evidence type="ECO:0000256" key="1">
    <source>
        <dbReference type="SAM" id="MobiDB-lite"/>
    </source>
</evidence>
<proteinExistence type="predicted"/>
<keyword evidence="2" id="KW-0472">Membrane</keyword>
<comment type="caution">
    <text evidence="3">The sequence shown here is derived from an EMBL/GenBank/DDBJ whole genome shotgun (WGS) entry which is preliminary data.</text>
</comment>
<gene>
    <name evidence="3" type="ORF">FGS76_17620</name>
</gene>
<sequence length="221" mass="25749">MYEWIQEHSKVLSVLISFGTLLIWLVYAQLLYSSYRRQVRPRIVINRGKHRDVNALCIISNMSAEAVFVEHILARLETRDGVFLEDVTELEQAYQQGDEQDQRRAPSLRESTRQGPLNSGDFLHIGAFREVIQRVLKGHDLPAGEDGDPRGLQALTIQVVAIYGSDDMPIGVERRFVVRDTDRGRMLVPDTWDSKRLTRRRQRRRLRDLMEELRKEQLSHD</sequence>
<name>A0ABY2XFH8_9GAMM</name>
<feature type="transmembrane region" description="Helical" evidence="2">
    <location>
        <begin position="12"/>
        <end position="32"/>
    </location>
</feature>
<accession>A0ABY2XFH8</accession>
<keyword evidence="2" id="KW-1133">Transmembrane helix</keyword>
<protein>
    <submittedName>
        <fullName evidence="3">Uncharacterized protein</fullName>
    </submittedName>
</protein>
<dbReference type="RefSeq" id="WP_138773972.1">
    <property type="nucleotide sequence ID" value="NZ_JBHSSX010000182.1"/>
</dbReference>
<keyword evidence="4" id="KW-1185">Reference proteome</keyword>
<dbReference type="EMBL" id="VCQT01000046">
    <property type="protein sequence ID" value="TMW10364.1"/>
    <property type="molecule type" value="Genomic_DNA"/>
</dbReference>
<keyword evidence="2" id="KW-0812">Transmembrane</keyword>